<dbReference type="SUPFAM" id="SSF53800">
    <property type="entry name" value="Chelatase"/>
    <property type="match status" value="1"/>
</dbReference>
<comment type="similarity">
    <text evidence="1">Belongs to the ferrochelatase family.</text>
</comment>
<comment type="caution">
    <text evidence="2">The sequence shown here is derived from an EMBL/GenBank/DDBJ whole genome shotgun (WGS) entry which is preliminary data.</text>
</comment>
<dbReference type="GO" id="GO:0004325">
    <property type="term" value="F:ferrochelatase activity"/>
    <property type="evidence" value="ECO:0007669"/>
    <property type="project" value="InterPro"/>
</dbReference>
<dbReference type="Gene3D" id="3.40.50.1400">
    <property type="match status" value="2"/>
</dbReference>
<dbReference type="STRING" id="472963.BKP45_07900"/>
<dbReference type="Pfam" id="PF00762">
    <property type="entry name" value="Ferrochelatase"/>
    <property type="match status" value="1"/>
</dbReference>
<reference evidence="2 3" key="1">
    <citation type="submission" date="2016-10" db="EMBL/GenBank/DDBJ databases">
        <title>Draft genome sequences of four alkaliphilic bacteria belonging to the Anaerobacillus genus.</title>
        <authorList>
            <person name="Bassil N.M."/>
            <person name="Lloyd J.R."/>
        </authorList>
    </citation>
    <scope>NUCLEOTIDE SEQUENCE [LARGE SCALE GENOMIC DNA]</scope>
    <source>
        <strain evidence="2 3">DSM 22531</strain>
    </source>
</reference>
<dbReference type="OrthoDB" id="2838298at2"/>
<keyword evidence="3" id="KW-1185">Reference proteome</keyword>
<evidence type="ECO:0000313" key="3">
    <source>
        <dbReference type="Proteomes" id="UP000180057"/>
    </source>
</evidence>
<proteinExistence type="inferred from homology"/>
<name>A0A1S2MB07_9BACI</name>
<evidence type="ECO:0000313" key="2">
    <source>
        <dbReference type="EMBL" id="OIJ20885.1"/>
    </source>
</evidence>
<sequence>MIGVLIMNYGSPKSIDGLTSYFTHIMHGHEPSEEMIHEAKLRYIELGVADPLGSVTKRQASAIQSVLSKNTNEQLKVYIGCKHSEPFVEDAVEQMVADGVKYIITLPLTTFYSKTGVGLYEKKVDKKLADLQINIPVLNVKNWHLDSNIIDCFTNRVHTAHTWLSKDVKNDCIVIFTAHSQPGKPETHLTYTTQFEELATSIARNVSLDWRIAYRSAGPQPQLWIGPDVQDVIKEVANEGKQSIIMCDLLSVTENAEVYFDAGVFSQKTANELGIEFLRTPFLNDSYDFISAICDVVESKMHSNSTFNNLLKNFTSINN</sequence>
<dbReference type="GO" id="GO:0006783">
    <property type="term" value="P:heme biosynthetic process"/>
    <property type="evidence" value="ECO:0007669"/>
    <property type="project" value="InterPro"/>
</dbReference>
<evidence type="ECO:0000256" key="1">
    <source>
        <dbReference type="RuleBase" id="RU004185"/>
    </source>
</evidence>
<protein>
    <submittedName>
        <fullName evidence="2">Ferrochelatase</fullName>
    </submittedName>
</protein>
<dbReference type="AlphaFoldDB" id="A0A1S2MB07"/>
<dbReference type="PANTHER" id="PTHR11108">
    <property type="entry name" value="FERROCHELATASE"/>
    <property type="match status" value="1"/>
</dbReference>
<organism evidence="2 3">
    <name type="scientific">Anaerobacillus alkalidiazotrophicus</name>
    <dbReference type="NCBI Taxonomy" id="472963"/>
    <lineage>
        <taxon>Bacteria</taxon>
        <taxon>Bacillati</taxon>
        <taxon>Bacillota</taxon>
        <taxon>Bacilli</taxon>
        <taxon>Bacillales</taxon>
        <taxon>Bacillaceae</taxon>
        <taxon>Anaerobacillus</taxon>
    </lineage>
</organism>
<accession>A0A1S2MB07</accession>
<gene>
    <name evidence="2" type="ORF">BKP45_07900</name>
</gene>
<dbReference type="EMBL" id="MLQS01000006">
    <property type="protein sequence ID" value="OIJ20885.1"/>
    <property type="molecule type" value="Genomic_DNA"/>
</dbReference>
<dbReference type="Proteomes" id="UP000180057">
    <property type="component" value="Unassembled WGS sequence"/>
</dbReference>
<dbReference type="RefSeq" id="WP_071389190.1">
    <property type="nucleotide sequence ID" value="NZ_MLQS01000006.1"/>
</dbReference>
<dbReference type="NCBIfam" id="TIGR00109">
    <property type="entry name" value="hemH"/>
    <property type="match status" value="1"/>
</dbReference>
<dbReference type="PANTHER" id="PTHR11108:SF1">
    <property type="entry name" value="FERROCHELATASE, MITOCHONDRIAL"/>
    <property type="match status" value="1"/>
</dbReference>
<dbReference type="InterPro" id="IPR001015">
    <property type="entry name" value="Ferrochelatase"/>
</dbReference>